<evidence type="ECO:0000313" key="2">
    <source>
        <dbReference type="EMBL" id="HAE8262740.1"/>
    </source>
</evidence>
<dbReference type="Pfam" id="PF08722">
    <property type="entry name" value="Tn7_TnsA-like_N"/>
    <property type="match status" value="1"/>
</dbReference>
<feature type="non-terminal residue" evidence="2">
    <location>
        <position position="162"/>
    </location>
</feature>
<reference evidence="2" key="1">
    <citation type="journal article" date="2018" name="Genome Biol.">
        <title>SKESA: strategic k-mer extension for scrupulous assemblies.</title>
        <authorList>
            <person name="Souvorov A."/>
            <person name="Agarwala R."/>
            <person name="Lipman D.J."/>
        </authorList>
    </citation>
    <scope>NUCLEOTIDE SEQUENCE</scope>
    <source>
        <strain evidence="2">CFSAN005859</strain>
    </source>
</reference>
<dbReference type="InterPro" id="IPR014833">
    <property type="entry name" value="TnsA_N"/>
</dbReference>
<comment type="caution">
    <text evidence="2">The sequence shown here is derived from an EMBL/GenBank/DDBJ whole genome shotgun (WGS) entry which is preliminary data.</text>
</comment>
<proteinExistence type="predicted"/>
<feature type="domain" description="TnsA endonuclease N-terminal" evidence="1">
    <location>
        <begin position="73"/>
        <end position="162"/>
    </location>
</feature>
<dbReference type="SUPFAM" id="SSF52980">
    <property type="entry name" value="Restriction endonuclease-like"/>
    <property type="match status" value="1"/>
</dbReference>
<dbReference type="InterPro" id="IPR011856">
    <property type="entry name" value="tRNA_endonuc-like_dom_sf"/>
</dbReference>
<reference evidence="2" key="2">
    <citation type="submission" date="2018-07" db="EMBL/GenBank/DDBJ databases">
        <authorList>
            <consortium name="NCBI Pathogen Detection Project"/>
        </authorList>
    </citation>
    <scope>NUCLEOTIDE SEQUENCE</scope>
    <source>
        <strain evidence="2">CFSAN005859</strain>
    </source>
</reference>
<dbReference type="InterPro" id="IPR011335">
    <property type="entry name" value="Restrct_endonuc-II-like"/>
</dbReference>
<dbReference type="Gene3D" id="3.40.1350.10">
    <property type="match status" value="1"/>
</dbReference>
<dbReference type="CDD" id="cd22362">
    <property type="entry name" value="TnsA_endonuclease-like"/>
    <property type="match status" value="1"/>
</dbReference>
<dbReference type="AlphaFoldDB" id="A0A737J3Y0"/>
<accession>A0A737J3Y0</accession>
<evidence type="ECO:0000259" key="1">
    <source>
        <dbReference type="Pfam" id="PF08722"/>
    </source>
</evidence>
<dbReference type="EMBL" id="DAATGB010000097">
    <property type="protein sequence ID" value="HAE8262740.1"/>
    <property type="molecule type" value="Genomic_DNA"/>
</dbReference>
<name>A0A737J3Y0_SALER</name>
<organism evidence="2">
    <name type="scientific">Salmonella enterica</name>
    <name type="common">Salmonella choleraesuis</name>
    <dbReference type="NCBI Taxonomy" id="28901"/>
    <lineage>
        <taxon>Bacteria</taxon>
        <taxon>Pseudomonadati</taxon>
        <taxon>Pseudomonadota</taxon>
        <taxon>Gammaproteobacteria</taxon>
        <taxon>Enterobacterales</taxon>
        <taxon>Enterobacteriaceae</taxon>
        <taxon>Salmonella</taxon>
    </lineage>
</organism>
<sequence>MARGRRLKSYLDYENALGDGIGVGYGQSYQPWLRAQDVKSRGNRSIVFGLKTFRNHHLLSSVESNFFYLAEFNDSVIDIREQFPLFPLRLTQQIANHLHFQHPMVRGVRGVPVEVLNVMTTDFLLTLRTPEGGLRYKAIAVKHNESIPEREAQKLEIERMFW</sequence>
<gene>
    <name evidence="2" type="ORF">GNA47_005040</name>
</gene>
<dbReference type="GO" id="GO:0003676">
    <property type="term" value="F:nucleic acid binding"/>
    <property type="evidence" value="ECO:0007669"/>
    <property type="project" value="InterPro"/>
</dbReference>
<protein>
    <submittedName>
        <fullName evidence="2">Transposase</fullName>
    </submittedName>
</protein>